<reference evidence="1" key="2">
    <citation type="submission" date="2020-05" db="UniProtKB">
        <authorList>
            <consortium name="EnsemblMetazoa"/>
        </authorList>
    </citation>
    <scope>IDENTIFICATION</scope>
    <source>
        <strain evidence="1">WRAIR2</strain>
    </source>
</reference>
<proteinExistence type="predicted"/>
<name>A0A182NV08_9DIPT</name>
<dbReference type="VEuPathDB" id="VectorBase:ADIR011509"/>
<organism evidence="1 2">
    <name type="scientific">Anopheles dirus</name>
    <dbReference type="NCBI Taxonomy" id="7168"/>
    <lineage>
        <taxon>Eukaryota</taxon>
        <taxon>Metazoa</taxon>
        <taxon>Ecdysozoa</taxon>
        <taxon>Arthropoda</taxon>
        <taxon>Hexapoda</taxon>
        <taxon>Insecta</taxon>
        <taxon>Pterygota</taxon>
        <taxon>Neoptera</taxon>
        <taxon>Endopterygota</taxon>
        <taxon>Diptera</taxon>
        <taxon>Nematocera</taxon>
        <taxon>Culicoidea</taxon>
        <taxon>Culicidae</taxon>
        <taxon>Anophelinae</taxon>
        <taxon>Anopheles</taxon>
    </lineage>
</organism>
<dbReference type="AlphaFoldDB" id="A0A182NV08"/>
<accession>A0A182NV08</accession>
<evidence type="ECO:0000313" key="2">
    <source>
        <dbReference type="Proteomes" id="UP000075884"/>
    </source>
</evidence>
<dbReference type="Proteomes" id="UP000075884">
    <property type="component" value="Unassembled WGS sequence"/>
</dbReference>
<reference evidence="2" key="1">
    <citation type="submission" date="2013-03" db="EMBL/GenBank/DDBJ databases">
        <title>The Genome Sequence of Anopheles dirus WRAIR2.</title>
        <authorList>
            <consortium name="The Broad Institute Genomics Platform"/>
            <person name="Neafsey D.E."/>
            <person name="Walton C."/>
            <person name="Walker B."/>
            <person name="Young S.K."/>
            <person name="Zeng Q."/>
            <person name="Gargeya S."/>
            <person name="Fitzgerald M."/>
            <person name="Haas B."/>
            <person name="Abouelleil A."/>
            <person name="Allen A.W."/>
            <person name="Alvarado L."/>
            <person name="Arachchi H.M."/>
            <person name="Berlin A.M."/>
            <person name="Chapman S.B."/>
            <person name="Gainer-Dewar J."/>
            <person name="Goldberg J."/>
            <person name="Griggs A."/>
            <person name="Gujja S."/>
            <person name="Hansen M."/>
            <person name="Howarth C."/>
            <person name="Imamovic A."/>
            <person name="Ireland A."/>
            <person name="Larimer J."/>
            <person name="McCowan C."/>
            <person name="Murphy C."/>
            <person name="Pearson M."/>
            <person name="Poon T.W."/>
            <person name="Priest M."/>
            <person name="Roberts A."/>
            <person name="Saif S."/>
            <person name="Shea T."/>
            <person name="Sisk P."/>
            <person name="Sykes S."/>
            <person name="Wortman J."/>
            <person name="Nusbaum C."/>
            <person name="Birren B."/>
        </authorList>
    </citation>
    <scope>NUCLEOTIDE SEQUENCE [LARGE SCALE GENOMIC DNA]</scope>
    <source>
        <strain evidence="2">WRAIR2</strain>
    </source>
</reference>
<protein>
    <submittedName>
        <fullName evidence="1">Uncharacterized protein</fullName>
    </submittedName>
</protein>
<sequence>MNGAEFSYAPSKVCSEISFCSVVQRAPCMVQGKCKKGFPKTFWTPSSSHQLDGYPVYLRRDDGPSVKVRGVALDKHYVVPYNPWLCHKNDCHLNVEICSTVASVKYLYKYVYKRSSRRNTLFV</sequence>
<dbReference type="PANTHER" id="PTHR10492">
    <property type="match status" value="1"/>
</dbReference>
<dbReference type="STRING" id="7168.A0A182NV08"/>
<dbReference type="EnsemblMetazoa" id="ADIR011509-RA">
    <property type="protein sequence ID" value="ADIR011509-PA"/>
    <property type="gene ID" value="ADIR011509"/>
</dbReference>
<keyword evidence="2" id="KW-1185">Reference proteome</keyword>
<evidence type="ECO:0000313" key="1">
    <source>
        <dbReference type="EnsemblMetazoa" id="ADIR011509-PA"/>
    </source>
</evidence>